<accession>A0AAF5DFC6</accession>
<sequence>IKDIIIIMFHLRSFLYLLFPIVLLGCSGSNNDLSIVQSPTLTLTFNPPALWTYPELDAQATLSYFPGQPLTQTEAKNNADNDIQNSIISSLTDLGMEPQGKTIVTTYQPQMVHDCYKVLPAGVTNAVGGVIGIAENGAITKLATIGGTAALSADACSKRNFGANPLTYTENILTATVTINNLVATRYSLRQLTNSIMSKLSFGSNVKFVRVTSKTYQNPSIQLDFYTPVSWTYPLATSKTDLSYFPEQPLAQVTAQNNGINGLKNALTESLIDNQYDVNLYKITVQYTAPEVNDCAKIQSNSAPLIFYIVEGGVVTKKVGGLTQALNGNDCINKVFPNTVTYEDFPMTGVIKIDGLTVSEEQMNQIVNGFITKLSFNDNLINHLKIKEKKHKTFVKISVGCSGGGIGAGSQNYQNPTINMKFFTPTLWTYPPSDASTLMTYFLGQASSQSQAQNNAITDLTSSITLALQDNGFNAGMYKITPTYTAPLVYDCAKAAQGTPANLDWYETEGEIVTKHVTGATQAITGTNCISKNAGQTVLTKTDFILDARITIDGLTVNSIQMTQILNAFMAQLSFGRDINSCTIGDIDLASIPRAINSKGKKTMTITIKGSPPVEWTYFEENINKAFPGQFHIQDVAKYIIEEDLKNGLIHGMLSWGVNPNYHPMTTTNVATYAFRCDRRGDISVGTSSIMAELENGFVTKKLALTSSITTEDCVKTKYTSGNSGTTTPLIVENSITAGLINLRKEDAQKVVEFFVDYMTEMKKLHAEAEVSYVIT</sequence>
<feature type="signal peptide" evidence="1">
    <location>
        <begin position="1"/>
        <end position="28"/>
    </location>
</feature>
<name>A0AAF5DFC6_STRER</name>
<keyword evidence="1" id="KW-0732">Signal</keyword>
<reference evidence="3" key="1">
    <citation type="submission" date="2024-02" db="UniProtKB">
        <authorList>
            <consortium name="WormBaseParasite"/>
        </authorList>
    </citation>
    <scope>IDENTIFICATION</scope>
</reference>
<organism evidence="2 3">
    <name type="scientific">Strongyloides stercoralis</name>
    <name type="common">Threadworm</name>
    <dbReference type="NCBI Taxonomy" id="6248"/>
    <lineage>
        <taxon>Eukaryota</taxon>
        <taxon>Metazoa</taxon>
        <taxon>Ecdysozoa</taxon>
        <taxon>Nematoda</taxon>
        <taxon>Chromadorea</taxon>
        <taxon>Rhabditida</taxon>
        <taxon>Tylenchina</taxon>
        <taxon>Panagrolaimomorpha</taxon>
        <taxon>Strongyloidoidea</taxon>
        <taxon>Strongyloididae</taxon>
        <taxon>Strongyloides</taxon>
    </lineage>
</organism>
<keyword evidence="2" id="KW-1185">Reference proteome</keyword>
<dbReference type="WBParaSite" id="TCONS_00010452.p1">
    <property type="protein sequence ID" value="TCONS_00010452.p1"/>
    <property type="gene ID" value="XLOC_003585"/>
</dbReference>
<proteinExistence type="predicted"/>
<evidence type="ECO:0000313" key="3">
    <source>
        <dbReference type="WBParaSite" id="TCONS_00010452.p1"/>
    </source>
</evidence>
<dbReference type="Proteomes" id="UP000035681">
    <property type="component" value="Unplaced"/>
</dbReference>
<protein>
    <submittedName>
        <fullName evidence="3">DUF4136 domain-containing protein</fullName>
    </submittedName>
</protein>
<dbReference type="AlphaFoldDB" id="A0AAF5DFC6"/>
<feature type="chain" id="PRO_5042281737" evidence="1">
    <location>
        <begin position="29"/>
        <end position="776"/>
    </location>
</feature>
<evidence type="ECO:0000313" key="2">
    <source>
        <dbReference type="Proteomes" id="UP000035681"/>
    </source>
</evidence>
<evidence type="ECO:0000256" key="1">
    <source>
        <dbReference type="SAM" id="SignalP"/>
    </source>
</evidence>